<evidence type="ECO:0000313" key="2">
    <source>
        <dbReference type="Proteomes" id="UP001595839"/>
    </source>
</evidence>
<organism evidence="1 2">
    <name type="scientific">Streptomyces vulcanius</name>
    <dbReference type="NCBI Taxonomy" id="1441876"/>
    <lineage>
        <taxon>Bacteria</taxon>
        <taxon>Bacillati</taxon>
        <taxon>Actinomycetota</taxon>
        <taxon>Actinomycetes</taxon>
        <taxon>Kitasatosporales</taxon>
        <taxon>Streptomycetaceae</taxon>
        <taxon>Streptomyces</taxon>
    </lineage>
</organism>
<name>A0ABV9BCY8_9ACTN</name>
<reference evidence="2" key="1">
    <citation type="journal article" date="2019" name="Int. J. Syst. Evol. Microbiol.">
        <title>The Global Catalogue of Microorganisms (GCM) 10K type strain sequencing project: providing services to taxonomists for standard genome sequencing and annotation.</title>
        <authorList>
            <consortium name="The Broad Institute Genomics Platform"/>
            <consortium name="The Broad Institute Genome Sequencing Center for Infectious Disease"/>
            <person name="Wu L."/>
            <person name="Ma J."/>
        </authorList>
    </citation>
    <scope>NUCLEOTIDE SEQUENCE [LARGE SCALE GENOMIC DNA]</scope>
    <source>
        <strain evidence="2">CGMCC 4.7177</strain>
    </source>
</reference>
<comment type="caution">
    <text evidence="1">The sequence shown here is derived from an EMBL/GenBank/DDBJ whole genome shotgun (WGS) entry which is preliminary data.</text>
</comment>
<evidence type="ECO:0008006" key="3">
    <source>
        <dbReference type="Google" id="ProtNLM"/>
    </source>
</evidence>
<proteinExistence type="predicted"/>
<accession>A0ABV9BCY8</accession>
<dbReference type="Proteomes" id="UP001595839">
    <property type="component" value="Unassembled WGS sequence"/>
</dbReference>
<gene>
    <name evidence="1" type="ORF">ACFPIH_53620</name>
</gene>
<sequence length="91" mass="9440">MTPSRNSPSASYGARVADIGASTGLATALLHVRDAHVIADEPGLAPQLRLTLPDVLVVLGGGNRPPTASEFIDILTIRDLPGPHEAACGYR</sequence>
<dbReference type="RefSeq" id="WP_381187485.1">
    <property type="nucleotide sequence ID" value="NZ_JBHSFK010000069.1"/>
</dbReference>
<protein>
    <recommendedName>
        <fullName evidence="3">Methyltransferase</fullName>
    </recommendedName>
</protein>
<keyword evidence="2" id="KW-1185">Reference proteome</keyword>
<dbReference type="EMBL" id="JBHSFK010000069">
    <property type="protein sequence ID" value="MFC4508138.1"/>
    <property type="molecule type" value="Genomic_DNA"/>
</dbReference>
<evidence type="ECO:0000313" key="1">
    <source>
        <dbReference type="EMBL" id="MFC4508138.1"/>
    </source>
</evidence>